<comment type="caution">
    <text evidence="3">The sequence shown here is derived from an EMBL/GenBank/DDBJ whole genome shotgun (WGS) entry which is preliminary data.</text>
</comment>
<keyword evidence="1" id="KW-1133">Transmembrane helix</keyword>
<name>A0A0G0HDU7_9BACT</name>
<dbReference type="Pfam" id="PF18895">
    <property type="entry name" value="T4SS_pilin"/>
    <property type="match status" value="1"/>
</dbReference>
<protein>
    <submittedName>
        <fullName evidence="3">Uncharacterized protein</fullName>
    </submittedName>
</protein>
<organism evidence="3 4">
    <name type="scientific">Candidatus Magasanikbacteria bacterium GW2011_GWA2_37_8</name>
    <dbReference type="NCBI Taxonomy" id="1619036"/>
    <lineage>
        <taxon>Bacteria</taxon>
        <taxon>Candidatus Magasanikiibacteriota</taxon>
    </lineage>
</organism>
<reference evidence="3 4" key="1">
    <citation type="journal article" date="2015" name="Nature">
        <title>rRNA introns, odd ribosomes, and small enigmatic genomes across a large radiation of phyla.</title>
        <authorList>
            <person name="Brown C.T."/>
            <person name="Hug L.A."/>
            <person name="Thomas B.C."/>
            <person name="Sharon I."/>
            <person name="Castelle C.J."/>
            <person name="Singh A."/>
            <person name="Wilkins M.J."/>
            <person name="Williams K.H."/>
            <person name="Banfield J.F."/>
        </authorList>
    </citation>
    <scope>NUCLEOTIDE SEQUENCE [LARGE SCALE GENOMIC DNA]</scope>
</reference>
<evidence type="ECO:0000313" key="3">
    <source>
        <dbReference type="EMBL" id="KKQ40377.1"/>
    </source>
</evidence>
<keyword evidence="2" id="KW-0732">Signal</keyword>
<dbReference type="Proteomes" id="UP000034333">
    <property type="component" value="Unassembled WGS sequence"/>
</dbReference>
<gene>
    <name evidence="3" type="ORF">US58_C0021G0009</name>
</gene>
<accession>A0A0G0HDU7</accession>
<dbReference type="STRING" id="1619036.US58_C0021G0009"/>
<evidence type="ECO:0000313" key="4">
    <source>
        <dbReference type="Proteomes" id="UP000034333"/>
    </source>
</evidence>
<evidence type="ECO:0000256" key="2">
    <source>
        <dbReference type="SAM" id="SignalP"/>
    </source>
</evidence>
<proteinExistence type="predicted"/>
<keyword evidence="1" id="KW-0812">Transmembrane</keyword>
<feature type="transmembrane region" description="Helical" evidence="1">
    <location>
        <begin position="70"/>
        <end position="91"/>
    </location>
</feature>
<feature type="transmembrane region" description="Helical" evidence="1">
    <location>
        <begin position="112"/>
        <end position="135"/>
    </location>
</feature>
<dbReference type="EMBL" id="LBTN01000021">
    <property type="protein sequence ID" value="KKQ40377.1"/>
    <property type="molecule type" value="Genomic_DNA"/>
</dbReference>
<feature type="signal peptide" evidence="2">
    <location>
        <begin position="1"/>
        <end position="27"/>
    </location>
</feature>
<dbReference type="AlphaFoldDB" id="A0A0G0HDU7"/>
<feature type="chain" id="PRO_5002532574" evidence="2">
    <location>
        <begin position="28"/>
        <end position="161"/>
    </location>
</feature>
<sequence>MFKQKLVAFFLSVSLIMVLVTPSLVLAQADATTPPTSFTADMKTQLEAAGGAKGAGLGAPVDPRVVAVNIIRVALEFVGFIFFCLTLFAGFKWMTAGGNEEEVTKAKSLLRQAVIGLIIILSAYSITMLAARLALGQWTDYKNGIWIDMGPGVQCTGLSCP</sequence>
<keyword evidence="1" id="KW-0472">Membrane</keyword>
<evidence type="ECO:0000256" key="1">
    <source>
        <dbReference type="SAM" id="Phobius"/>
    </source>
</evidence>
<dbReference type="InterPro" id="IPR043993">
    <property type="entry name" value="T4SS_pilin"/>
</dbReference>